<dbReference type="Proteomes" id="UP000325672">
    <property type="component" value="Unassembled WGS sequence"/>
</dbReference>
<feature type="chain" id="PRO_5025044699" evidence="1">
    <location>
        <begin position="18"/>
        <end position="309"/>
    </location>
</feature>
<reference evidence="2 3" key="1">
    <citation type="submission" date="2019-04" db="EMBL/GenBank/DDBJ databases">
        <title>Friends and foes A comparative genomics study of 23 Aspergillus species from section Flavi.</title>
        <authorList>
            <consortium name="DOE Joint Genome Institute"/>
            <person name="Kjaerbolling I."/>
            <person name="Vesth T."/>
            <person name="Frisvad J.C."/>
            <person name="Nybo J.L."/>
            <person name="Theobald S."/>
            <person name="Kildgaard S."/>
            <person name="Isbrandt T."/>
            <person name="Kuo A."/>
            <person name="Sato A."/>
            <person name="Lyhne E.K."/>
            <person name="Kogle M.E."/>
            <person name="Wiebenga A."/>
            <person name="Kun R.S."/>
            <person name="Lubbers R.J."/>
            <person name="Makela M.R."/>
            <person name="Barry K."/>
            <person name="Chovatia M."/>
            <person name="Clum A."/>
            <person name="Daum C."/>
            <person name="Haridas S."/>
            <person name="He G."/>
            <person name="LaButti K."/>
            <person name="Lipzen A."/>
            <person name="Mondo S."/>
            <person name="Riley R."/>
            <person name="Salamov A."/>
            <person name="Simmons B.A."/>
            <person name="Magnuson J.K."/>
            <person name="Henrissat B."/>
            <person name="Mortensen U.H."/>
            <person name="Larsen T.O."/>
            <person name="Devries R.P."/>
            <person name="Grigoriev I.V."/>
            <person name="Machida M."/>
            <person name="Baker S.E."/>
            <person name="Andersen M.R."/>
        </authorList>
    </citation>
    <scope>NUCLEOTIDE SEQUENCE [LARGE SCALE GENOMIC DNA]</scope>
    <source>
        <strain evidence="2 3">CBS 117625</strain>
    </source>
</reference>
<dbReference type="AlphaFoldDB" id="A0A5N6T1A0"/>
<protein>
    <submittedName>
        <fullName evidence="2">Uncharacterized protein</fullName>
    </submittedName>
</protein>
<evidence type="ECO:0000313" key="2">
    <source>
        <dbReference type="EMBL" id="KAE8139823.1"/>
    </source>
</evidence>
<dbReference type="RefSeq" id="XP_031915886.1">
    <property type="nucleotide sequence ID" value="XM_032059385.1"/>
</dbReference>
<name>A0A5N6T1A0_ASPPS</name>
<dbReference type="OrthoDB" id="5054768at2759"/>
<keyword evidence="3" id="KW-1185">Reference proteome</keyword>
<sequence>MNYIFLIWTLLPLKSFAFKDSTFDPEYNFRLRNITGLPYFLYSWIGSYYNGTTTFNLEYLLDGNGDQVCRTFRNKTTIFASESILAVTKTNPDDEGKNPVQIALKSALTDFDFVHASDMGNEERNLRHIIPGYTSESHKPYFNFSLANDLGPPYHITGVSNDTGRGIKTVEMNMSSCDDPADTWWGLTFLDQGNYNPEKIPITEPIASVMFDNQSASFSLNGWFLINNEKGDAMYGEGLIEFLGKIDPLHSDISNKGGNPSWTPTLGFGNNSMNMRFGEESQESVAFRNGAREWLILWPLVGLIFGSLI</sequence>
<dbReference type="GeneID" id="43643595"/>
<organism evidence="2 3">
    <name type="scientific">Aspergillus pseudotamarii</name>
    <dbReference type="NCBI Taxonomy" id="132259"/>
    <lineage>
        <taxon>Eukaryota</taxon>
        <taxon>Fungi</taxon>
        <taxon>Dikarya</taxon>
        <taxon>Ascomycota</taxon>
        <taxon>Pezizomycotina</taxon>
        <taxon>Eurotiomycetes</taxon>
        <taxon>Eurotiomycetidae</taxon>
        <taxon>Eurotiales</taxon>
        <taxon>Aspergillaceae</taxon>
        <taxon>Aspergillus</taxon>
        <taxon>Aspergillus subgen. Circumdati</taxon>
    </lineage>
</organism>
<evidence type="ECO:0000313" key="3">
    <source>
        <dbReference type="Proteomes" id="UP000325672"/>
    </source>
</evidence>
<feature type="signal peptide" evidence="1">
    <location>
        <begin position="1"/>
        <end position="17"/>
    </location>
</feature>
<keyword evidence="1" id="KW-0732">Signal</keyword>
<gene>
    <name evidence="2" type="ORF">BDV38DRAFT_280739</name>
</gene>
<proteinExistence type="predicted"/>
<evidence type="ECO:0000256" key="1">
    <source>
        <dbReference type="SAM" id="SignalP"/>
    </source>
</evidence>
<accession>A0A5N6T1A0</accession>
<dbReference type="EMBL" id="ML743564">
    <property type="protein sequence ID" value="KAE8139823.1"/>
    <property type="molecule type" value="Genomic_DNA"/>
</dbReference>